<feature type="coiled-coil region" evidence="1">
    <location>
        <begin position="340"/>
        <end position="376"/>
    </location>
</feature>
<dbReference type="InterPro" id="IPR001668">
    <property type="entry name" value="Mob_Pre"/>
</dbReference>
<dbReference type="AlphaFoldDB" id="A0A443LGX7"/>
<keyword evidence="1" id="KW-0175">Coiled coil</keyword>
<evidence type="ECO:0000313" key="3">
    <source>
        <dbReference type="EMBL" id="RWR48406.1"/>
    </source>
</evidence>
<dbReference type="Proteomes" id="UP000288071">
    <property type="component" value="Unassembled WGS sequence"/>
</dbReference>
<evidence type="ECO:0000256" key="2">
    <source>
        <dbReference type="SAM" id="MobiDB-lite"/>
    </source>
</evidence>
<dbReference type="Gene3D" id="3.30.930.30">
    <property type="match status" value="1"/>
</dbReference>
<dbReference type="EMBL" id="SAVA01000015">
    <property type="protein sequence ID" value="RWR48406.1"/>
    <property type="molecule type" value="Genomic_DNA"/>
</dbReference>
<feature type="region of interest" description="Disordered" evidence="2">
    <location>
        <begin position="434"/>
        <end position="496"/>
    </location>
</feature>
<proteinExistence type="predicted"/>
<dbReference type="GO" id="GO:0003677">
    <property type="term" value="F:DNA binding"/>
    <property type="evidence" value="ECO:0007669"/>
    <property type="project" value="InterPro"/>
</dbReference>
<accession>A0A443LGX7</accession>
<gene>
    <name evidence="3" type="ORF">EOW66_18420</name>
</gene>
<name>A0A443LGX7_9RHOB</name>
<comment type="caution">
    <text evidence="3">The sequence shown here is derived from an EMBL/GenBank/DDBJ whole genome shotgun (WGS) entry which is preliminary data.</text>
</comment>
<sequence length="604" mass="67789">MSVQPTFADAEPVVVALQHPIVLRFQGLVPRNLWRFVMHDKRRGGDLSHVDPDLTRQNEVLLGDEDWVPRLRAEIAEAQRSNLEEHLAALRSKSRQKEADQVEERGLVDPWRACDHGPLREGILTVNKLWFGGTAQGRWDPEKVDQFRARAMDFLQEHFPDGQLRYASGHVDEEAYHIHFVVAVWTEKQSANRGRQFLLQPSLNPLIARYESAQDIAGAAFADLGLARGEKRAEAIRKAKAAGEAVPKRRRHIPPSVHRKMELLEAHVKAGRARRRAEVTAEAVIHTAQATAATIEQRAREIENRANVRAEISRLDAKADAAAIVDEAHALGAQVVRKSRKQALRDAQRRKAEVDRLEKQAEAERLQKLAAQAGREGRAAAEMLRRDMALKTQQRQSEAAVEWARKVQADTERLVTGYEDRAERAAQRMQAAISERQEAEAVRDSARQEADAEVARQKETAERHRAEAAEIARRRAAQHQAEDSLKEREKDQAHTETALAAREVAVARKEERVKEREADMDEAFAAMGDVMGQLESGALDVEDGKLRLARVPAFLRKATMLPTEGRSSLQQLVVRFVNVIKRAVVTTVGDSGPQVEADRQGPEM</sequence>
<feature type="coiled-coil region" evidence="1">
    <location>
        <begin position="73"/>
        <end position="100"/>
    </location>
</feature>
<reference evidence="3 4" key="1">
    <citation type="submission" date="2019-01" db="EMBL/GenBank/DDBJ databases">
        <title>Sinorhodobacter populi sp. nov. isolated from the symptomatic bark tissue of Populus euramericana canker.</title>
        <authorList>
            <person name="Xu G."/>
        </authorList>
    </citation>
    <scope>NUCLEOTIDE SEQUENCE [LARGE SCALE GENOMIC DNA]</scope>
    <source>
        <strain evidence="3 4">CGMCC 1.12963</strain>
    </source>
</reference>
<dbReference type="Pfam" id="PF01076">
    <property type="entry name" value="Mob_Pre"/>
    <property type="match status" value="1"/>
</dbReference>
<reference evidence="4" key="2">
    <citation type="submission" date="2019-01" db="EMBL/GenBank/DDBJ databases">
        <title>Sinorhodobacter populi sp. nov. isolated from the symptomatic bark tissue of Populus euramericana canker.</title>
        <authorList>
            <person name="Li Y."/>
        </authorList>
    </citation>
    <scope>NUCLEOTIDE SEQUENCE [LARGE SCALE GENOMIC DNA]</scope>
    <source>
        <strain evidence="4">CGMCC 1.12963</strain>
    </source>
</reference>
<dbReference type="GO" id="GO:0006310">
    <property type="term" value="P:DNA recombination"/>
    <property type="evidence" value="ECO:0007669"/>
    <property type="project" value="InterPro"/>
</dbReference>
<organism evidence="3 4">
    <name type="scientific">Paenirhodobacter huangdaonensis</name>
    <dbReference type="NCBI Taxonomy" id="2501515"/>
    <lineage>
        <taxon>Bacteria</taxon>
        <taxon>Pseudomonadati</taxon>
        <taxon>Pseudomonadota</taxon>
        <taxon>Alphaproteobacteria</taxon>
        <taxon>Rhodobacterales</taxon>
        <taxon>Rhodobacter group</taxon>
        <taxon>Paenirhodobacter</taxon>
    </lineage>
</organism>
<evidence type="ECO:0000313" key="4">
    <source>
        <dbReference type="Proteomes" id="UP000288071"/>
    </source>
</evidence>
<feature type="compositionally biased region" description="Basic and acidic residues" evidence="2">
    <location>
        <begin position="480"/>
        <end position="494"/>
    </location>
</feature>
<protein>
    <recommendedName>
        <fullName evidence="5">Plasmid recombination enzyme</fullName>
    </recommendedName>
</protein>
<dbReference type="RefSeq" id="WP_128157794.1">
    <property type="nucleotide sequence ID" value="NZ_JBHSOM010000019.1"/>
</dbReference>
<feature type="compositionally biased region" description="Basic and acidic residues" evidence="2">
    <location>
        <begin position="435"/>
        <end position="473"/>
    </location>
</feature>
<evidence type="ECO:0000256" key="1">
    <source>
        <dbReference type="SAM" id="Coils"/>
    </source>
</evidence>
<evidence type="ECO:0008006" key="5">
    <source>
        <dbReference type="Google" id="ProtNLM"/>
    </source>
</evidence>
<dbReference type="CDD" id="cd17242">
    <property type="entry name" value="MobM_relaxase"/>
    <property type="match status" value="1"/>
</dbReference>
<keyword evidence="4" id="KW-1185">Reference proteome</keyword>